<evidence type="ECO:0000313" key="6">
    <source>
        <dbReference type="Proteomes" id="UP001185706"/>
    </source>
</evidence>
<comment type="caution">
    <text evidence="5">The sequence shown here is derived from an EMBL/GenBank/DDBJ whole genome shotgun (WGS) entry which is preliminary data.</text>
</comment>
<reference evidence="5" key="1">
    <citation type="submission" date="2023-08" db="EMBL/GenBank/DDBJ databases">
        <title>Genomic characterization of the C. tuberculostearicum species complex, a ubiquitous member of the human skin microbiome.</title>
        <authorList>
            <person name="Ahmed N."/>
            <person name="Deming C."/>
            <person name="Conlan S."/>
            <person name="Segre J."/>
        </authorList>
    </citation>
    <scope>NUCLEOTIDE SEQUENCE</scope>
    <source>
        <strain evidence="5">CTNIH22</strain>
    </source>
</reference>
<feature type="compositionally biased region" description="Low complexity" evidence="4">
    <location>
        <begin position="118"/>
        <end position="128"/>
    </location>
</feature>
<dbReference type="AlphaFoldDB" id="A0AAE4SYA6"/>
<dbReference type="GO" id="GO:0003697">
    <property type="term" value="F:single-stranded DNA binding"/>
    <property type="evidence" value="ECO:0007669"/>
    <property type="project" value="InterPro"/>
</dbReference>
<dbReference type="EMBL" id="JAVBIB010000019">
    <property type="protein sequence ID" value="MDV2420186.1"/>
    <property type="molecule type" value="Genomic_DNA"/>
</dbReference>
<dbReference type="RefSeq" id="WP_316993777.1">
    <property type="nucleotide sequence ID" value="NZ_JAVBIB010000019.1"/>
</dbReference>
<dbReference type="PIRSF" id="PIRSF002070">
    <property type="entry name" value="SSB"/>
    <property type="match status" value="1"/>
</dbReference>
<evidence type="ECO:0000256" key="3">
    <source>
        <dbReference type="RuleBase" id="RU000524"/>
    </source>
</evidence>
<dbReference type="CDD" id="cd04496">
    <property type="entry name" value="SSB_OBF"/>
    <property type="match status" value="1"/>
</dbReference>
<sequence length="159" mass="17633">MIDVITLTGGLPRDAELRFTPQGAAVANFTIAASDGRYDQDQNEWVSTRNLYLDVTIWNEQGDKENPTPWAEMAAKLKKGDQVAVTGKLITRSWETKEGEKRSKVEFKAYRYYTLPAAPQQQPNQAQQSWDNAAQNGQTAASGAWSQPAQAGQDQTPPF</sequence>
<keyword evidence="1 2" id="KW-0238">DNA-binding</keyword>
<dbReference type="NCBIfam" id="TIGR00621">
    <property type="entry name" value="ssb"/>
    <property type="match status" value="1"/>
</dbReference>
<evidence type="ECO:0000256" key="1">
    <source>
        <dbReference type="ARBA" id="ARBA00023125"/>
    </source>
</evidence>
<accession>A0AAE4SYA6</accession>
<dbReference type="PANTHER" id="PTHR10302">
    <property type="entry name" value="SINGLE-STRANDED DNA-BINDING PROTEIN"/>
    <property type="match status" value="1"/>
</dbReference>
<dbReference type="InterPro" id="IPR012340">
    <property type="entry name" value="NA-bd_OB-fold"/>
</dbReference>
<evidence type="ECO:0000256" key="2">
    <source>
        <dbReference type="PIRNR" id="PIRNR002070"/>
    </source>
</evidence>
<organism evidence="5 6">
    <name type="scientific">Corynebacterium tuberculostearicum</name>
    <dbReference type="NCBI Taxonomy" id="38304"/>
    <lineage>
        <taxon>Bacteria</taxon>
        <taxon>Bacillati</taxon>
        <taxon>Actinomycetota</taxon>
        <taxon>Actinomycetes</taxon>
        <taxon>Mycobacteriales</taxon>
        <taxon>Corynebacteriaceae</taxon>
        <taxon>Corynebacterium</taxon>
    </lineage>
</organism>
<dbReference type="Proteomes" id="UP001185706">
    <property type="component" value="Unassembled WGS sequence"/>
</dbReference>
<dbReference type="PROSITE" id="PS50935">
    <property type="entry name" value="SSB"/>
    <property type="match status" value="1"/>
</dbReference>
<proteinExistence type="predicted"/>
<dbReference type="InterPro" id="IPR000424">
    <property type="entry name" value="Primosome_PriB/ssb"/>
</dbReference>
<protein>
    <recommendedName>
        <fullName evidence="2 3">Single-stranded DNA-binding protein</fullName>
    </recommendedName>
</protein>
<feature type="compositionally biased region" description="Polar residues" evidence="4">
    <location>
        <begin position="129"/>
        <end position="159"/>
    </location>
</feature>
<dbReference type="Pfam" id="PF00436">
    <property type="entry name" value="SSB"/>
    <property type="match status" value="1"/>
</dbReference>
<name>A0AAE4SYA6_9CORY</name>
<dbReference type="GO" id="GO:0009295">
    <property type="term" value="C:nucleoid"/>
    <property type="evidence" value="ECO:0007669"/>
    <property type="project" value="TreeGrafter"/>
</dbReference>
<gene>
    <name evidence="5" type="primary">ssb</name>
    <name evidence="5" type="ORF">RAE03_10470</name>
</gene>
<dbReference type="GO" id="GO:0006260">
    <property type="term" value="P:DNA replication"/>
    <property type="evidence" value="ECO:0007669"/>
    <property type="project" value="InterPro"/>
</dbReference>
<dbReference type="InterPro" id="IPR011344">
    <property type="entry name" value="ssDNA-bd"/>
</dbReference>
<evidence type="ECO:0000313" key="5">
    <source>
        <dbReference type="EMBL" id="MDV2420186.1"/>
    </source>
</evidence>
<evidence type="ECO:0000256" key="4">
    <source>
        <dbReference type="SAM" id="MobiDB-lite"/>
    </source>
</evidence>
<feature type="region of interest" description="Disordered" evidence="4">
    <location>
        <begin position="118"/>
        <end position="159"/>
    </location>
</feature>
<dbReference type="SUPFAM" id="SSF50249">
    <property type="entry name" value="Nucleic acid-binding proteins"/>
    <property type="match status" value="1"/>
</dbReference>
<dbReference type="Gene3D" id="2.40.50.140">
    <property type="entry name" value="Nucleic acid-binding proteins"/>
    <property type="match status" value="1"/>
</dbReference>
<dbReference type="PANTHER" id="PTHR10302:SF27">
    <property type="entry name" value="SINGLE-STRANDED DNA-BINDING PROTEIN"/>
    <property type="match status" value="1"/>
</dbReference>